<organism evidence="2">
    <name type="scientific">Streptomyces sp. NBC_00003</name>
    <dbReference type="NCBI Taxonomy" id="2903608"/>
    <lineage>
        <taxon>Bacteria</taxon>
        <taxon>Bacillati</taxon>
        <taxon>Actinomycetota</taxon>
        <taxon>Actinomycetes</taxon>
        <taxon>Kitasatosporales</taxon>
        <taxon>Streptomycetaceae</taxon>
        <taxon>Streptomyces</taxon>
    </lineage>
</organism>
<dbReference type="AlphaFoldDB" id="A0AAU2UXB9"/>
<name>A0AAU2UXB9_9ACTN</name>
<dbReference type="Gene3D" id="3.40.50.300">
    <property type="entry name" value="P-loop containing nucleotide triphosphate hydrolases"/>
    <property type="match status" value="1"/>
</dbReference>
<feature type="compositionally biased region" description="Basic residues" evidence="1">
    <location>
        <begin position="34"/>
        <end position="49"/>
    </location>
</feature>
<feature type="region of interest" description="Disordered" evidence="1">
    <location>
        <begin position="33"/>
        <end position="63"/>
    </location>
</feature>
<dbReference type="EMBL" id="CP108318">
    <property type="protein sequence ID" value="WTW59766.1"/>
    <property type="molecule type" value="Genomic_DNA"/>
</dbReference>
<dbReference type="InterPro" id="IPR027417">
    <property type="entry name" value="P-loop_NTPase"/>
</dbReference>
<reference evidence="2" key="1">
    <citation type="submission" date="2022-10" db="EMBL/GenBank/DDBJ databases">
        <title>The complete genomes of actinobacterial strains from the NBC collection.</title>
        <authorList>
            <person name="Joergensen T.S."/>
            <person name="Alvarez Arevalo M."/>
            <person name="Sterndorff E.B."/>
            <person name="Faurdal D."/>
            <person name="Vuksanovic O."/>
            <person name="Mourched A.-S."/>
            <person name="Charusanti P."/>
            <person name="Shaw S."/>
            <person name="Blin K."/>
            <person name="Weber T."/>
        </authorList>
    </citation>
    <scope>NUCLEOTIDE SEQUENCE</scope>
    <source>
        <strain evidence="2">NBC_00003</strain>
    </source>
</reference>
<feature type="compositionally biased region" description="Low complexity" evidence="1">
    <location>
        <begin position="104"/>
        <end position="121"/>
    </location>
</feature>
<accession>A0AAU2UXB9</accession>
<gene>
    <name evidence="2" type="ORF">OG549_03360</name>
</gene>
<feature type="compositionally biased region" description="Basic residues" evidence="1">
    <location>
        <begin position="122"/>
        <end position="139"/>
    </location>
</feature>
<proteinExistence type="predicted"/>
<sequence>MEHDLDVIKHTDWFIDIGPDAGQRGGQVVFTGTPHRHGSLLPHPLRRPPVHGTAPPVEGEERQEAGQVVDLMAALNASVEKAKAGRGENIEGAVVHDLPKKRAATATAEKTAAKKTTATKTTGKRTVAKKTTGRKPRSA</sequence>
<evidence type="ECO:0000313" key="2">
    <source>
        <dbReference type="EMBL" id="WTW59766.1"/>
    </source>
</evidence>
<evidence type="ECO:0000256" key="1">
    <source>
        <dbReference type="SAM" id="MobiDB-lite"/>
    </source>
</evidence>
<feature type="region of interest" description="Disordered" evidence="1">
    <location>
        <begin position="93"/>
        <end position="139"/>
    </location>
</feature>
<protein>
    <submittedName>
        <fullName evidence="2">Uncharacterized protein</fullName>
    </submittedName>
</protein>